<dbReference type="InterPro" id="IPR050900">
    <property type="entry name" value="Transposase_IS3/IS150/IS904"/>
</dbReference>
<name>A0ABW3BNE0_9FLAO</name>
<sequence length="79" mass="9423">MINSKKIQCSMTESYDPYQNAVAERVNGILKQEFLMNTKNIDIKTMKALIKQSIEIYNHYRPHWSCNMFTPNQMHKQKK</sequence>
<feature type="domain" description="Integrase catalytic" evidence="1">
    <location>
        <begin position="1"/>
        <end position="79"/>
    </location>
</feature>
<comment type="caution">
    <text evidence="2">The sequence shown here is derived from an EMBL/GenBank/DDBJ whole genome shotgun (WGS) entry which is preliminary data.</text>
</comment>
<evidence type="ECO:0000313" key="2">
    <source>
        <dbReference type="EMBL" id="MFD0834589.1"/>
    </source>
</evidence>
<proteinExistence type="predicted"/>
<dbReference type="InterPro" id="IPR001584">
    <property type="entry name" value="Integrase_cat-core"/>
</dbReference>
<gene>
    <name evidence="2" type="ORF">ACFQ0I_02330</name>
</gene>
<accession>A0ABW3BNE0</accession>
<keyword evidence="3" id="KW-1185">Reference proteome</keyword>
<dbReference type="RefSeq" id="WP_379938992.1">
    <property type="nucleotide sequence ID" value="NZ_JBHTIB010000002.1"/>
</dbReference>
<reference evidence="3" key="1">
    <citation type="journal article" date="2019" name="Int. J. Syst. Evol. Microbiol.">
        <title>The Global Catalogue of Microorganisms (GCM) 10K type strain sequencing project: providing services to taxonomists for standard genome sequencing and annotation.</title>
        <authorList>
            <consortium name="The Broad Institute Genomics Platform"/>
            <consortium name="The Broad Institute Genome Sequencing Center for Infectious Disease"/>
            <person name="Wu L."/>
            <person name="Ma J."/>
        </authorList>
    </citation>
    <scope>NUCLEOTIDE SEQUENCE [LARGE SCALE GENOMIC DNA]</scope>
    <source>
        <strain evidence="3">CCUG 60529</strain>
    </source>
</reference>
<dbReference type="Proteomes" id="UP001597011">
    <property type="component" value="Unassembled WGS sequence"/>
</dbReference>
<dbReference type="Pfam" id="PF13683">
    <property type="entry name" value="rve_3"/>
    <property type="match status" value="1"/>
</dbReference>
<dbReference type="PROSITE" id="PS50994">
    <property type="entry name" value="INTEGRASE"/>
    <property type="match status" value="1"/>
</dbReference>
<dbReference type="PANTHER" id="PTHR46889:SF5">
    <property type="entry name" value="INTEGRASE PROTEIN"/>
    <property type="match status" value="1"/>
</dbReference>
<protein>
    <submittedName>
        <fullName evidence="2">Integrase core domain-containing protein</fullName>
    </submittedName>
</protein>
<evidence type="ECO:0000259" key="1">
    <source>
        <dbReference type="PROSITE" id="PS50994"/>
    </source>
</evidence>
<dbReference type="Gene3D" id="3.30.420.10">
    <property type="entry name" value="Ribonuclease H-like superfamily/Ribonuclease H"/>
    <property type="match status" value="1"/>
</dbReference>
<dbReference type="InterPro" id="IPR012337">
    <property type="entry name" value="RNaseH-like_sf"/>
</dbReference>
<dbReference type="EMBL" id="JBHTIB010000002">
    <property type="protein sequence ID" value="MFD0834589.1"/>
    <property type="molecule type" value="Genomic_DNA"/>
</dbReference>
<dbReference type="PANTHER" id="PTHR46889">
    <property type="entry name" value="TRANSPOSASE INSF FOR INSERTION SEQUENCE IS3B-RELATED"/>
    <property type="match status" value="1"/>
</dbReference>
<organism evidence="2 3">
    <name type="scientific">Mariniflexile aquimaris</name>
    <dbReference type="NCBI Taxonomy" id="881009"/>
    <lineage>
        <taxon>Bacteria</taxon>
        <taxon>Pseudomonadati</taxon>
        <taxon>Bacteroidota</taxon>
        <taxon>Flavobacteriia</taxon>
        <taxon>Flavobacteriales</taxon>
        <taxon>Flavobacteriaceae</taxon>
        <taxon>Mariniflexile</taxon>
    </lineage>
</organism>
<dbReference type="SUPFAM" id="SSF53098">
    <property type="entry name" value="Ribonuclease H-like"/>
    <property type="match status" value="1"/>
</dbReference>
<dbReference type="InterPro" id="IPR036397">
    <property type="entry name" value="RNaseH_sf"/>
</dbReference>
<evidence type="ECO:0000313" key="3">
    <source>
        <dbReference type="Proteomes" id="UP001597011"/>
    </source>
</evidence>